<evidence type="ECO:0000313" key="4">
    <source>
        <dbReference type="EMBL" id="KCZ79623.1"/>
    </source>
</evidence>
<dbReference type="EMBL" id="KK365246">
    <property type="protein sequence ID" value="KCZ79623.1"/>
    <property type="molecule type" value="Genomic_DNA"/>
</dbReference>
<reference evidence="5" key="1">
    <citation type="submission" date="2013-02" db="EMBL/GenBank/DDBJ databases">
        <authorList>
            <consortium name="The Broad Institute Genome Sequencing Platform"/>
            <person name="Cuomo C."/>
            <person name="Becnel J."/>
            <person name="Sanscrainte N."/>
            <person name="Walker B."/>
            <person name="Young S.K."/>
            <person name="Zeng Q."/>
            <person name="Gargeya S."/>
            <person name="Fitzgerald M."/>
            <person name="Haas B."/>
            <person name="Abouelleil A."/>
            <person name="Alvarado L."/>
            <person name="Arachchi H.M."/>
            <person name="Berlin A.M."/>
            <person name="Chapman S.B."/>
            <person name="Dewar J."/>
            <person name="Goldberg J."/>
            <person name="Griggs A."/>
            <person name="Gujja S."/>
            <person name="Hansen M."/>
            <person name="Howarth C."/>
            <person name="Imamovic A."/>
            <person name="Larimer J."/>
            <person name="McCowan C."/>
            <person name="Murphy C."/>
            <person name="Neiman D."/>
            <person name="Pearson M."/>
            <person name="Priest M."/>
            <person name="Roberts A."/>
            <person name="Saif S."/>
            <person name="Shea T."/>
            <person name="Sisk P."/>
            <person name="Sykes S."/>
            <person name="Wortman J."/>
            <person name="Nusbaum C."/>
            <person name="Birren B."/>
        </authorList>
    </citation>
    <scope>NUCLEOTIDE SEQUENCE [LARGE SCALE GENOMIC DNA]</scope>
    <source>
        <strain evidence="5">PRA339</strain>
    </source>
</reference>
<dbReference type="GO" id="GO:0005839">
    <property type="term" value="C:proteasome core complex"/>
    <property type="evidence" value="ECO:0007669"/>
    <property type="project" value="InterPro"/>
</dbReference>
<organism evidence="4 5">
    <name type="scientific">Anncaliia algerae PRA339</name>
    <dbReference type="NCBI Taxonomy" id="1288291"/>
    <lineage>
        <taxon>Eukaryota</taxon>
        <taxon>Fungi</taxon>
        <taxon>Fungi incertae sedis</taxon>
        <taxon>Microsporidia</taxon>
        <taxon>Tubulinosematoidea</taxon>
        <taxon>Tubulinosematidae</taxon>
        <taxon>Anncaliia</taxon>
    </lineage>
</organism>
<gene>
    <name evidence="4" type="ORF">H312_02979</name>
</gene>
<dbReference type="InterPro" id="IPR029055">
    <property type="entry name" value="Ntn_hydrolases_N"/>
</dbReference>
<feature type="non-terminal residue" evidence="4">
    <location>
        <position position="1"/>
    </location>
</feature>
<evidence type="ECO:0000256" key="2">
    <source>
        <dbReference type="ARBA" id="ARBA00022490"/>
    </source>
</evidence>
<dbReference type="PANTHER" id="PTHR32194:SF2">
    <property type="entry name" value="PROTEASOME SUBUNIT BETA TYPE-1"/>
    <property type="match status" value="1"/>
</dbReference>
<dbReference type="Gene3D" id="3.60.20.10">
    <property type="entry name" value="Glutamine Phosphoribosylpyrophosphate, subunit 1, domain 1"/>
    <property type="match status" value="1"/>
</dbReference>
<proteinExistence type="predicted"/>
<dbReference type="Pfam" id="PF00227">
    <property type="entry name" value="Proteasome"/>
    <property type="match status" value="1"/>
</dbReference>
<dbReference type="Proteomes" id="UP000030655">
    <property type="component" value="Unassembled WGS sequence"/>
</dbReference>
<reference evidence="4 5" key="2">
    <citation type="submission" date="2014-03" db="EMBL/GenBank/DDBJ databases">
        <title>The Genome Sequence of Anncaliia algerae insect isolate PRA339.</title>
        <authorList>
            <consortium name="The Broad Institute Genome Sequencing Platform"/>
            <consortium name="The Broad Institute Genome Sequencing Center for Infectious Disease"/>
            <person name="Cuomo C."/>
            <person name="Becnel J."/>
            <person name="Sanscrainte N."/>
            <person name="Walker B."/>
            <person name="Young S.K."/>
            <person name="Zeng Q."/>
            <person name="Gargeya S."/>
            <person name="Fitzgerald M."/>
            <person name="Haas B."/>
            <person name="Abouelleil A."/>
            <person name="Alvarado L."/>
            <person name="Arachchi H.M."/>
            <person name="Berlin A.M."/>
            <person name="Chapman S.B."/>
            <person name="Dewar J."/>
            <person name="Goldberg J."/>
            <person name="Griggs A."/>
            <person name="Gujja S."/>
            <person name="Hansen M."/>
            <person name="Howarth C."/>
            <person name="Imamovic A."/>
            <person name="Larimer J."/>
            <person name="McCowan C."/>
            <person name="Murphy C."/>
            <person name="Neiman D."/>
            <person name="Pearson M."/>
            <person name="Priest M."/>
            <person name="Roberts A."/>
            <person name="Saif S."/>
            <person name="Shea T."/>
            <person name="Sisk P."/>
            <person name="Sykes S."/>
            <person name="Wortman J."/>
            <person name="Nusbaum C."/>
            <person name="Birren B."/>
        </authorList>
    </citation>
    <scope>NUCLEOTIDE SEQUENCE [LARGE SCALE GENOMIC DNA]</scope>
    <source>
        <strain evidence="4 5">PRA339</strain>
    </source>
</reference>
<dbReference type="VEuPathDB" id="MicrosporidiaDB:H312_02979"/>
<evidence type="ECO:0000256" key="1">
    <source>
        <dbReference type="ARBA" id="ARBA00004123"/>
    </source>
</evidence>
<evidence type="ECO:0008006" key="6">
    <source>
        <dbReference type="Google" id="ProtNLM"/>
    </source>
</evidence>
<dbReference type="InterPro" id="IPR023333">
    <property type="entry name" value="Proteasome_suB-type"/>
</dbReference>
<comment type="subcellular location">
    <subcellularLocation>
        <location evidence="1">Nucleus</location>
    </subcellularLocation>
</comment>
<sequence length="184" mass="21267">FAFKGLNYVLVAVDPTTKDRIMKLSHNPKHFNTDKISTTFIGEQSDFSRVALFVNEKMHYENKVNYIPITVKTMAKLIQKRVYDSLRKKSLRLSSIVTDGSEIYAVDEYGCLFAEKRIALGYALYFLNGIFDNQWKETISREEGLQIVKNCLKTLKEKFLLNIDELDCRIVTSEGIESLTVKYE</sequence>
<dbReference type="AlphaFoldDB" id="A0A059EX83"/>
<dbReference type="PANTHER" id="PTHR32194">
    <property type="entry name" value="METALLOPROTEASE TLDD"/>
    <property type="match status" value="1"/>
</dbReference>
<evidence type="ECO:0000313" key="5">
    <source>
        <dbReference type="Proteomes" id="UP000030655"/>
    </source>
</evidence>
<dbReference type="HOGENOM" id="CLU_035750_12_1_1"/>
<keyword evidence="3" id="KW-0647">Proteasome</keyword>
<dbReference type="OrthoDB" id="268428at2759"/>
<dbReference type="GO" id="GO:0005634">
    <property type="term" value="C:nucleus"/>
    <property type="evidence" value="ECO:0007669"/>
    <property type="project" value="UniProtKB-SubCell"/>
</dbReference>
<keyword evidence="5" id="KW-1185">Reference proteome</keyword>
<name>A0A059EX83_9MICR</name>
<dbReference type="InterPro" id="IPR001353">
    <property type="entry name" value="Proteasome_sua/b"/>
</dbReference>
<dbReference type="SUPFAM" id="SSF56235">
    <property type="entry name" value="N-terminal nucleophile aminohydrolases (Ntn hydrolases)"/>
    <property type="match status" value="1"/>
</dbReference>
<dbReference type="STRING" id="1288291.A0A059EX83"/>
<dbReference type="GO" id="GO:0005737">
    <property type="term" value="C:cytoplasm"/>
    <property type="evidence" value="ECO:0007669"/>
    <property type="project" value="TreeGrafter"/>
</dbReference>
<keyword evidence="2" id="KW-0963">Cytoplasm</keyword>
<protein>
    <recommendedName>
        <fullName evidence="6">Proteasome subunit beta</fullName>
    </recommendedName>
</protein>
<accession>A0A059EX83</accession>
<dbReference type="GO" id="GO:0051603">
    <property type="term" value="P:proteolysis involved in protein catabolic process"/>
    <property type="evidence" value="ECO:0007669"/>
    <property type="project" value="InterPro"/>
</dbReference>
<evidence type="ECO:0000256" key="3">
    <source>
        <dbReference type="ARBA" id="ARBA00022942"/>
    </source>
</evidence>